<dbReference type="InterPro" id="IPR002182">
    <property type="entry name" value="NB-ARC"/>
</dbReference>
<comment type="caution">
    <text evidence="11">The sequence shown here is derived from an EMBL/GenBank/DDBJ whole genome shotgun (WGS) entry which is preliminary data.</text>
</comment>
<name>A0AAD8KY51_TARER</name>
<keyword evidence="6" id="KW-0067">ATP-binding</keyword>
<protein>
    <recommendedName>
        <fullName evidence="13">NB-ARC</fullName>
    </recommendedName>
</protein>
<sequence>MAEIVASALLNAVFEKLTSLTFTKFGRSQSNLKKLATKLPHIQALLYDASHKEISDEAVKQWLNSLQHLAYDIDDILDDLATEAMRLDLTQEAKSITTKVRKLVPSCCTNFSLTHTLHHKLDDITSKLQDLEKETLVLGLNVRDEKPKSMSTSISRKNETSLPDAFSIVGRDADKEKLIHKLLHDEACDKKFDVVPILGVGGVGKTTLARLLYNETRVNDHFELKAWVCVSDEFDVFKISESIFQSVTSQNKKFKDLNQLQMDLKEKLKGKRFLLVLDDVWSENCDDWENLVRPFYSGAPGSKIIMTARKERLLKNLGFDRLEHLNSLSHDDSLSLFAQIALGVDNFVSYPTLRLRGEGIVKKCGGLPLALKALGRLLRTKTDEEDWDDVLNSEIWESDNSDDILPALRLSYQDLPASLKQLFAYCSMFPKDFLFDKEELVQIWMAEGFLNQPTSNKSVERLGCKYFEEMLSRSFFQPAPNEKSMFVMHDLLNDLAVFVAGDYFVRYDNHTEMGKQALEKYRHMSFIREKYVSYQKLKAFKSAKSLRTFLAVSVETKQSFYLSSKILVNLLPQLPLLRVLCLSFFQISEVPELIGSLKHLRYLNLSHTQIKELPENVGDLYNLQTLILCWCVRLTKLPSSFLKLKKLRHFDLSNTPLLNKMPFGIGELESLQSLTKIIIGGDGGLSITELKKLKNLHGKTSIQGLDKVKNAMHAREANLSQKRFNELKLEWGDVFDGFRKETLENEVLNEMKPHSEKLKKIDIECYGGIEFPNWFGDPLFLRLVHVSIGGCRCTSLPPLGQLPSLKELFIQNMDAMVVIGTELLGTTGVAFPSLEILYFGYMRGWEVWSTNHGFVDAVFPCLRVLCMINCPTLAKVSLEALPSLCGLEIVNCGYGLLRSLVQVALLITDLNIVSISGLTDKLWRDVIEHLGSVEEVRIEGCNEMRYLLESKAEVSKVLGNLRKFQVWNCESFVSLSEKEDNYTSNLPISLRHLSIGHCERMEHCSCPRSIEELSIYCCNSISRVSFPIEGGTKLKSLSISECNKLMDIFNNTSLPMLEYVNIRYWSNLKSIPDLNNLKHLTQLRIQDCPNIESLPNIQLPNLTHIIIEGCESMESFPALQFPNLTHLTITDCQKMESFSDIQLPNLTSLKHLNIKNCPSMNASFPRGFWPPKLRTLHIGALNKPISEWGPQNFPSSLDDLELFGQHVSDFGKLSDLLPSSLTSLGINNFEKLESLSMGLEHLTSLQHLYVWNCPKLRHLPEMLLPSLLSLRINFCPDLEERTRKRGSYYWPRISHIPCINIDYQLL</sequence>
<proteinExistence type="inferred from homology"/>
<dbReference type="EMBL" id="JAUHHV010000003">
    <property type="protein sequence ID" value="KAK1429311.1"/>
    <property type="molecule type" value="Genomic_DNA"/>
</dbReference>
<evidence type="ECO:0000259" key="7">
    <source>
        <dbReference type="Pfam" id="PF00931"/>
    </source>
</evidence>
<gene>
    <name evidence="11" type="ORF">QVD17_11517</name>
</gene>
<keyword evidence="4" id="KW-0547">Nucleotide-binding</keyword>
<evidence type="ECO:0000256" key="6">
    <source>
        <dbReference type="ARBA" id="ARBA00022840"/>
    </source>
</evidence>
<feature type="domain" description="Disease resistance R13L4/SHOC-2-like LRR" evidence="10">
    <location>
        <begin position="568"/>
        <end position="886"/>
    </location>
</feature>
<dbReference type="Proteomes" id="UP001229421">
    <property type="component" value="Unassembled WGS sequence"/>
</dbReference>
<dbReference type="GO" id="GO:0005524">
    <property type="term" value="F:ATP binding"/>
    <property type="evidence" value="ECO:0007669"/>
    <property type="project" value="UniProtKB-KW"/>
</dbReference>
<dbReference type="InterPro" id="IPR027417">
    <property type="entry name" value="P-loop_NTPase"/>
</dbReference>
<organism evidence="11 12">
    <name type="scientific">Tagetes erecta</name>
    <name type="common">African marigold</name>
    <dbReference type="NCBI Taxonomy" id="13708"/>
    <lineage>
        <taxon>Eukaryota</taxon>
        <taxon>Viridiplantae</taxon>
        <taxon>Streptophyta</taxon>
        <taxon>Embryophyta</taxon>
        <taxon>Tracheophyta</taxon>
        <taxon>Spermatophyta</taxon>
        <taxon>Magnoliopsida</taxon>
        <taxon>eudicotyledons</taxon>
        <taxon>Gunneridae</taxon>
        <taxon>Pentapetalae</taxon>
        <taxon>asterids</taxon>
        <taxon>campanulids</taxon>
        <taxon>Asterales</taxon>
        <taxon>Asteraceae</taxon>
        <taxon>Asteroideae</taxon>
        <taxon>Heliantheae alliance</taxon>
        <taxon>Tageteae</taxon>
        <taxon>Tagetes</taxon>
    </lineage>
</organism>
<keyword evidence="2" id="KW-0433">Leucine-rich repeat</keyword>
<dbReference type="Gene3D" id="3.80.10.10">
    <property type="entry name" value="Ribonuclease Inhibitor"/>
    <property type="match status" value="4"/>
</dbReference>
<evidence type="ECO:0000259" key="9">
    <source>
        <dbReference type="Pfam" id="PF23559"/>
    </source>
</evidence>
<dbReference type="SUPFAM" id="SSF52058">
    <property type="entry name" value="L domain-like"/>
    <property type="match status" value="2"/>
</dbReference>
<dbReference type="InterPro" id="IPR055414">
    <property type="entry name" value="LRR_R13L4/SHOC2-like"/>
</dbReference>
<evidence type="ECO:0000256" key="3">
    <source>
        <dbReference type="ARBA" id="ARBA00022737"/>
    </source>
</evidence>
<reference evidence="11" key="1">
    <citation type="journal article" date="2023" name="bioRxiv">
        <title>Improved chromosome-level genome assembly for marigold (Tagetes erecta).</title>
        <authorList>
            <person name="Jiang F."/>
            <person name="Yuan L."/>
            <person name="Wang S."/>
            <person name="Wang H."/>
            <person name="Xu D."/>
            <person name="Wang A."/>
            <person name="Fan W."/>
        </authorList>
    </citation>
    <scope>NUCLEOTIDE SEQUENCE</scope>
    <source>
        <strain evidence="11">WSJ</strain>
        <tissue evidence="11">Leaf</tissue>
    </source>
</reference>
<accession>A0AAD8KY51</accession>
<dbReference type="InterPro" id="IPR058922">
    <property type="entry name" value="WHD_DRP"/>
</dbReference>
<dbReference type="InterPro" id="IPR032675">
    <property type="entry name" value="LRR_dom_sf"/>
</dbReference>
<comment type="similarity">
    <text evidence="1">Belongs to the disease resistance NB-LRR family.</text>
</comment>
<evidence type="ECO:0000256" key="4">
    <source>
        <dbReference type="ARBA" id="ARBA00022741"/>
    </source>
</evidence>
<dbReference type="GO" id="GO:0051607">
    <property type="term" value="P:defense response to virus"/>
    <property type="evidence" value="ECO:0007669"/>
    <property type="project" value="UniProtKB-ARBA"/>
</dbReference>
<dbReference type="SUPFAM" id="SSF52540">
    <property type="entry name" value="P-loop containing nucleoside triphosphate hydrolases"/>
    <property type="match status" value="1"/>
</dbReference>
<dbReference type="Gene3D" id="1.10.8.430">
    <property type="entry name" value="Helical domain of apoptotic protease-activating factors"/>
    <property type="match status" value="1"/>
</dbReference>
<dbReference type="InterPro" id="IPR041118">
    <property type="entry name" value="Rx_N"/>
</dbReference>
<dbReference type="Pfam" id="PF23598">
    <property type="entry name" value="LRR_14"/>
    <property type="match status" value="1"/>
</dbReference>
<dbReference type="InterPro" id="IPR042197">
    <property type="entry name" value="Apaf_helical"/>
</dbReference>
<dbReference type="SMART" id="SM00369">
    <property type="entry name" value="LRR_TYP"/>
    <property type="match status" value="3"/>
</dbReference>
<evidence type="ECO:0000313" key="12">
    <source>
        <dbReference type="Proteomes" id="UP001229421"/>
    </source>
</evidence>
<dbReference type="Gene3D" id="1.20.5.4130">
    <property type="match status" value="1"/>
</dbReference>
<evidence type="ECO:0000313" key="11">
    <source>
        <dbReference type="EMBL" id="KAK1429311.1"/>
    </source>
</evidence>
<dbReference type="PANTHER" id="PTHR36766:SF61">
    <property type="entry name" value="NB-ARC DOMAIN DISEASE RESISTANCE PROTEIN"/>
    <property type="match status" value="1"/>
</dbReference>
<feature type="domain" description="Disease resistance N-terminal" evidence="8">
    <location>
        <begin position="10"/>
        <end position="91"/>
    </location>
</feature>
<dbReference type="FunFam" id="1.10.10.10:FF:000322">
    <property type="entry name" value="Probable disease resistance protein At1g63360"/>
    <property type="match status" value="1"/>
</dbReference>
<dbReference type="PANTHER" id="PTHR36766">
    <property type="entry name" value="PLANT BROAD-SPECTRUM MILDEW RESISTANCE PROTEIN RPW8"/>
    <property type="match status" value="1"/>
</dbReference>
<evidence type="ECO:0000259" key="10">
    <source>
        <dbReference type="Pfam" id="PF23598"/>
    </source>
</evidence>
<evidence type="ECO:0000259" key="8">
    <source>
        <dbReference type="Pfam" id="PF18052"/>
    </source>
</evidence>
<dbReference type="FunFam" id="3.40.50.300:FF:001091">
    <property type="entry name" value="Probable disease resistance protein At1g61300"/>
    <property type="match status" value="1"/>
</dbReference>
<keyword evidence="12" id="KW-1185">Reference proteome</keyword>
<feature type="domain" description="NB-ARC" evidence="7">
    <location>
        <begin position="172"/>
        <end position="341"/>
    </location>
</feature>
<dbReference type="GO" id="GO:0043531">
    <property type="term" value="F:ADP binding"/>
    <property type="evidence" value="ECO:0007669"/>
    <property type="project" value="InterPro"/>
</dbReference>
<evidence type="ECO:0000256" key="5">
    <source>
        <dbReference type="ARBA" id="ARBA00022821"/>
    </source>
</evidence>
<evidence type="ECO:0000256" key="2">
    <source>
        <dbReference type="ARBA" id="ARBA00022614"/>
    </source>
</evidence>
<dbReference type="Pfam" id="PF00931">
    <property type="entry name" value="NB-ARC"/>
    <property type="match status" value="1"/>
</dbReference>
<feature type="domain" description="Disease resistance protein winged helix" evidence="9">
    <location>
        <begin position="428"/>
        <end position="496"/>
    </location>
</feature>
<keyword evidence="5" id="KW-0611">Plant defense</keyword>
<dbReference type="Pfam" id="PF23559">
    <property type="entry name" value="WHD_DRP"/>
    <property type="match status" value="1"/>
</dbReference>
<keyword evidence="3" id="KW-0677">Repeat</keyword>
<dbReference type="Pfam" id="PF18052">
    <property type="entry name" value="Rx_N"/>
    <property type="match status" value="1"/>
</dbReference>
<evidence type="ECO:0008006" key="13">
    <source>
        <dbReference type="Google" id="ProtNLM"/>
    </source>
</evidence>
<dbReference type="Gene3D" id="3.40.50.300">
    <property type="entry name" value="P-loop containing nucleotide triphosphate hydrolases"/>
    <property type="match status" value="1"/>
</dbReference>
<evidence type="ECO:0000256" key="1">
    <source>
        <dbReference type="ARBA" id="ARBA00008894"/>
    </source>
</evidence>
<dbReference type="InterPro" id="IPR003591">
    <property type="entry name" value="Leu-rich_rpt_typical-subtyp"/>
</dbReference>
<dbReference type="PRINTS" id="PR00364">
    <property type="entry name" value="DISEASERSIST"/>
</dbReference>